<dbReference type="Gene3D" id="1.10.10.60">
    <property type="entry name" value="Homeodomain-like"/>
    <property type="match status" value="1"/>
</dbReference>
<sequence>MNQDYKRNASLADTFLYMPFNIENLKIEISVLIKNYRFLRKSFLQKIFGEKFLETDIEEMPEEDNYQLINKVKKFILDNESLKISHIASETGISRTKFFIKWKFMTRIRMEKARELLESGKYRIQEIPEMVELKDVKNFRNKYKKHFGIAPSETLRNI</sequence>
<dbReference type="SMART" id="SM00342">
    <property type="entry name" value="HTH_ARAC"/>
    <property type="match status" value="1"/>
</dbReference>
<dbReference type="PATRIC" id="fig|997892.3.peg.2140"/>
<keyword evidence="2" id="KW-0238">DNA-binding</keyword>
<organism evidence="5 6">
    <name type="scientific">Bacteroides xylanisolvens CL03T12C04</name>
    <dbReference type="NCBI Taxonomy" id="997892"/>
    <lineage>
        <taxon>Bacteria</taxon>
        <taxon>Pseudomonadati</taxon>
        <taxon>Bacteroidota</taxon>
        <taxon>Bacteroidia</taxon>
        <taxon>Bacteroidales</taxon>
        <taxon>Bacteroidaceae</taxon>
        <taxon>Bacteroides</taxon>
    </lineage>
</organism>
<dbReference type="PROSITE" id="PS01124">
    <property type="entry name" value="HTH_ARAC_FAMILY_2"/>
    <property type="match status" value="1"/>
</dbReference>
<name>I9AGX6_9BACE</name>
<evidence type="ECO:0000256" key="2">
    <source>
        <dbReference type="ARBA" id="ARBA00023125"/>
    </source>
</evidence>
<dbReference type="Proteomes" id="UP000003566">
    <property type="component" value="Unassembled WGS sequence"/>
</dbReference>
<proteinExistence type="predicted"/>
<evidence type="ECO:0000256" key="3">
    <source>
        <dbReference type="ARBA" id="ARBA00023163"/>
    </source>
</evidence>
<protein>
    <recommendedName>
        <fullName evidence="4">HTH araC/xylS-type domain-containing protein</fullName>
    </recommendedName>
</protein>
<gene>
    <name evidence="5" type="ORF">HMPREF1074_02086</name>
</gene>
<feature type="domain" description="HTH araC/xylS-type" evidence="4">
    <location>
        <begin position="103"/>
        <end position="157"/>
    </location>
</feature>
<dbReference type="InterPro" id="IPR018060">
    <property type="entry name" value="HTH_AraC"/>
</dbReference>
<dbReference type="GO" id="GO:0043565">
    <property type="term" value="F:sequence-specific DNA binding"/>
    <property type="evidence" value="ECO:0007669"/>
    <property type="project" value="InterPro"/>
</dbReference>
<keyword evidence="1" id="KW-0805">Transcription regulation</keyword>
<dbReference type="PANTHER" id="PTHR43280:SF10">
    <property type="entry name" value="REGULATORY PROTEIN POCR"/>
    <property type="match status" value="1"/>
</dbReference>
<dbReference type="SUPFAM" id="SSF46689">
    <property type="entry name" value="Homeodomain-like"/>
    <property type="match status" value="1"/>
</dbReference>
<evidence type="ECO:0000313" key="5">
    <source>
        <dbReference type="EMBL" id="EIY86602.1"/>
    </source>
</evidence>
<evidence type="ECO:0000256" key="1">
    <source>
        <dbReference type="ARBA" id="ARBA00023015"/>
    </source>
</evidence>
<dbReference type="PANTHER" id="PTHR43280">
    <property type="entry name" value="ARAC-FAMILY TRANSCRIPTIONAL REGULATOR"/>
    <property type="match status" value="1"/>
</dbReference>
<dbReference type="Pfam" id="PF12833">
    <property type="entry name" value="HTH_18"/>
    <property type="match status" value="1"/>
</dbReference>
<reference evidence="5 6" key="1">
    <citation type="submission" date="2012-02" db="EMBL/GenBank/DDBJ databases">
        <title>The Genome Sequence of Bacteroides xylanisolvens CL03T12C04.</title>
        <authorList>
            <consortium name="The Broad Institute Genome Sequencing Platform"/>
            <person name="Earl A."/>
            <person name="Ward D."/>
            <person name="Feldgarden M."/>
            <person name="Gevers D."/>
            <person name="Zitomersky N.L."/>
            <person name="Coyne M.J."/>
            <person name="Comstock L.E."/>
            <person name="Young S.K."/>
            <person name="Zeng Q."/>
            <person name="Gargeya S."/>
            <person name="Fitzgerald M."/>
            <person name="Haas B."/>
            <person name="Abouelleil A."/>
            <person name="Alvarado L."/>
            <person name="Arachchi H.M."/>
            <person name="Berlin A."/>
            <person name="Chapman S.B."/>
            <person name="Gearin G."/>
            <person name="Goldberg J."/>
            <person name="Griggs A."/>
            <person name="Gujja S."/>
            <person name="Hansen M."/>
            <person name="Heiman D."/>
            <person name="Howarth C."/>
            <person name="Larimer J."/>
            <person name="Lui A."/>
            <person name="MacDonald P.J.P."/>
            <person name="McCowen C."/>
            <person name="Montmayeur A."/>
            <person name="Murphy C."/>
            <person name="Neiman D."/>
            <person name="Pearson M."/>
            <person name="Priest M."/>
            <person name="Roberts A."/>
            <person name="Saif S."/>
            <person name="Shea T."/>
            <person name="Sisk P."/>
            <person name="Stolte C."/>
            <person name="Sykes S."/>
            <person name="Wortman J."/>
            <person name="Nusbaum C."/>
            <person name="Birren B."/>
        </authorList>
    </citation>
    <scope>NUCLEOTIDE SEQUENCE [LARGE SCALE GENOMIC DNA]</scope>
    <source>
        <strain evidence="5 6">CL03T12C04</strain>
    </source>
</reference>
<comment type="caution">
    <text evidence="5">The sequence shown here is derived from an EMBL/GenBank/DDBJ whole genome shotgun (WGS) entry which is preliminary data.</text>
</comment>
<evidence type="ECO:0000259" key="4">
    <source>
        <dbReference type="PROSITE" id="PS01124"/>
    </source>
</evidence>
<dbReference type="AlphaFoldDB" id="I9AGX6"/>
<dbReference type="EMBL" id="AGXE01000012">
    <property type="protein sequence ID" value="EIY86602.1"/>
    <property type="molecule type" value="Genomic_DNA"/>
</dbReference>
<dbReference type="GO" id="GO:0003700">
    <property type="term" value="F:DNA-binding transcription factor activity"/>
    <property type="evidence" value="ECO:0007669"/>
    <property type="project" value="InterPro"/>
</dbReference>
<accession>I9AGX6</accession>
<evidence type="ECO:0000313" key="6">
    <source>
        <dbReference type="Proteomes" id="UP000003566"/>
    </source>
</evidence>
<dbReference type="InterPro" id="IPR009057">
    <property type="entry name" value="Homeodomain-like_sf"/>
</dbReference>
<keyword evidence="3" id="KW-0804">Transcription</keyword>
<dbReference type="HOGENOM" id="CLU_1665982_0_0_10"/>